<dbReference type="AlphaFoldDB" id="A0A7I8IT57"/>
<dbReference type="PANTHER" id="PTHR16212">
    <property type="entry name" value="FOCADHESIN FAMILY MEMBER"/>
    <property type="match status" value="1"/>
</dbReference>
<accession>A0A7I8IT57</accession>
<dbReference type="InterPro" id="IPR045163">
    <property type="entry name" value="Focadhesin/RST1"/>
</dbReference>
<dbReference type="EMBL" id="CACRZD030000006">
    <property type="protein sequence ID" value="CAA6661192.1"/>
    <property type="molecule type" value="Genomic_DNA"/>
</dbReference>
<dbReference type="GO" id="GO:0060147">
    <property type="term" value="P:regulation of post-transcriptional gene silencing"/>
    <property type="evidence" value="ECO:0007669"/>
    <property type="project" value="InterPro"/>
</dbReference>
<feature type="chain" id="PRO_5029914444" description="DUF3730 domain-containing protein" evidence="1">
    <location>
        <begin position="21"/>
        <end position="1207"/>
    </location>
</feature>
<feature type="signal peptide" evidence="1">
    <location>
        <begin position="1"/>
        <end position="20"/>
    </location>
</feature>
<proteinExistence type="predicted"/>
<evidence type="ECO:0000313" key="3">
    <source>
        <dbReference type="EMBL" id="CAA2621497.1"/>
    </source>
</evidence>
<reference evidence="3 4" key="1">
    <citation type="submission" date="2019-12" db="EMBL/GenBank/DDBJ databases">
        <authorList>
            <person name="Scholz U."/>
            <person name="Mascher M."/>
            <person name="Fiebig A."/>
        </authorList>
    </citation>
    <scope>NUCLEOTIDE SEQUENCE</scope>
</reference>
<feature type="domain" description="DUF3730" evidence="2">
    <location>
        <begin position="60"/>
        <end position="241"/>
    </location>
</feature>
<evidence type="ECO:0000256" key="1">
    <source>
        <dbReference type="SAM" id="SignalP"/>
    </source>
</evidence>
<dbReference type="SUPFAM" id="SSF48371">
    <property type="entry name" value="ARM repeat"/>
    <property type="match status" value="1"/>
</dbReference>
<protein>
    <recommendedName>
        <fullName evidence="2">DUF3730 domain-containing protein</fullName>
    </recommendedName>
</protein>
<keyword evidence="1" id="KW-0732">Signal</keyword>
<dbReference type="Proteomes" id="UP001189122">
    <property type="component" value="Unassembled WGS sequence"/>
</dbReference>
<sequence length="1207" mass="132685">MSLLLSAVASIFIFHPQLMSLAVDSLSSLASMDPKFSMTLLLGICFTLKYSALQEITQQKNWYALKILEMLPLLASSSAMVPLILQILMPMLQEDAKPEAGGATVLRGVLYAMAVRLLCKTWIVTDRVFGTLQRDICLSIAASIRDVCRHNPDRGVDLILSVSSCIESRDSSVQALGFEAIAYLSEADVIDFYTAWSIIEKHMLDYSEDPVVALGLCTLVRWGAMDAEANPEAAMKVILIEHILKAIPDFLKRSLEFLVSEDNPEIRKAMEDLVVRIINFEHINRRRAVKERKAMTHKVEKLLDIFPRAMFSSGKWETKISVGELPGAALLSVSFTSKTCKDISKLHGKYEAMLLEVAESLQLARNICVALLAFQSWKSFINCWLSAVTVTGASPNASDESSKSASMVLKILLRLAEKSIPRVAENIALAIGALCFAASEYTVLSDASSFLLKWLFQYEHEHQQWSAAISLGLVSNSLHITDKSRKVDIIHGLLEVSQNSRSCLVKGACGAGLGFTCQNLFTQVNDDSEGRVTEAKLLGKIIHSLSLTIRQMCPSSSDSMMHLRRSFPLDEDEAQADVLTDLLSYSYEDVSDSWGATGLVLGLGNTVVALYRLGAFDGIKSIKNILLSWITYCDFSSQGSQDEVFEIPLSIGSCLVLPTVVHFCERAEMTDIDLPGFWAAHRNLLMASSIGAGSLLSYILNEGVHSLKFDDIRCLLENMRSLYTQSYPPIVQLGGMLGVVNAFGAGAVTLTEKFLRPSLGIDDVSKDSLYIRGPISANPALEPLSTSLIQEMFVIAKESTDKQIRRYAAWSVSFLRHWWLSLDSQSVQESRSVSENTLMNDFPNVKTVASVLRCLSQAPRLPGSADWGAIIKRCMRYGAQSSAKSKMTAQEPNTIREECIRLSLAHASSDSSLMLFVDELAIGSRFSTLELNLQCLLLSQLSEIMGVFSASRFEKLYGDLVEWLSSSATYLLYSAYEKSLLRISFWKGLHQCLVKASDKSAGALQVEKCIELLFSLLPVSISDHELTEAVSCLSVAPQDWLMNVLQVRKINAIGEGNHDAEAVKKVIITARLVKKGCLPASELGKLKTFILSSESEGIWIVLLEVVGALYGADSSIKGQWLLDAIEISCISRHPTTALQFVGILSGRCCDYMPLLILSPEAVLSDLPVTLPSLLSSSKAKTAAHSCWAIQCGRPASRLNITCHLRRG</sequence>
<gene>
    <name evidence="3" type="ORF">SI7747_06007589</name>
</gene>
<dbReference type="InterPro" id="IPR016024">
    <property type="entry name" value="ARM-type_fold"/>
</dbReference>
<evidence type="ECO:0000313" key="4">
    <source>
        <dbReference type="Proteomes" id="UP001189122"/>
    </source>
</evidence>
<organism evidence="3">
    <name type="scientific">Spirodela intermedia</name>
    <name type="common">Intermediate duckweed</name>
    <dbReference type="NCBI Taxonomy" id="51605"/>
    <lineage>
        <taxon>Eukaryota</taxon>
        <taxon>Viridiplantae</taxon>
        <taxon>Streptophyta</taxon>
        <taxon>Embryophyta</taxon>
        <taxon>Tracheophyta</taxon>
        <taxon>Spermatophyta</taxon>
        <taxon>Magnoliopsida</taxon>
        <taxon>Liliopsida</taxon>
        <taxon>Araceae</taxon>
        <taxon>Lemnoideae</taxon>
        <taxon>Spirodela</taxon>
    </lineage>
</organism>
<dbReference type="Pfam" id="PF12530">
    <property type="entry name" value="DUF3730"/>
    <property type="match status" value="1"/>
</dbReference>
<evidence type="ECO:0000259" key="2">
    <source>
        <dbReference type="Pfam" id="PF12530"/>
    </source>
</evidence>
<name>A0A7I8IT57_SPIIN</name>
<dbReference type="EMBL" id="LR743593">
    <property type="protein sequence ID" value="CAA2621497.1"/>
    <property type="molecule type" value="Genomic_DNA"/>
</dbReference>
<dbReference type="PANTHER" id="PTHR16212:SF4">
    <property type="entry name" value="FOCADHESIN"/>
    <property type="match status" value="1"/>
</dbReference>
<keyword evidence="4" id="KW-1185">Reference proteome</keyword>
<dbReference type="InterPro" id="IPR022542">
    <property type="entry name" value="FOCAD/RST1_DUF3730"/>
</dbReference>